<accession>A0A1R3GS91</accession>
<gene>
    <name evidence="1" type="ORF">COLO4_33636</name>
</gene>
<keyword evidence="2" id="KW-1185">Reference proteome</keyword>
<proteinExistence type="predicted"/>
<dbReference type="EMBL" id="AWUE01021794">
    <property type="protein sequence ID" value="OMO60984.1"/>
    <property type="molecule type" value="Genomic_DNA"/>
</dbReference>
<dbReference type="AlphaFoldDB" id="A0A1R3GS91"/>
<dbReference type="Proteomes" id="UP000187203">
    <property type="component" value="Unassembled WGS sequence"/>
</dbReference>
<evidence type="ECO:0000313" key="1">
    <source>
        <dbReference type="EMBL" id="OMO60984.1"/>
    </source>
</evidence>
<protein>
    <submittedName>
        <fullName evidence="1">DNA binding protein</fullName>
    </submittedName>
</protein>
<organism evidence="1 2">
    <name type="scientific">Corchorus olitorius</name>
    <dbReference type="NCBI Taxonomy" id="93759"/>
    <lineage>
        <taxon>Eukaryota</taxon>
        <taxon>Viridiplantae</taxon>
        <taxon>Streptophyta</taxon>
        <taxon>Embryophyta</taxon>
        <taxon>Tracheophyta</taxon>
        <taxon>Spermatophyta</taxon>
        <taxon>Magnoliopsida</taxon>
        <taxon>eudicotyledons</taxon>
        <taxon>Gunneridae</taxon>
        <taxon>Pentapetalae</taxon>
        <taxon>rosids</taxon>
        <taxon>malvids</taxon>
        <taxon>Malvales</taxon>
        <taxon>Malvaceae</taxon>
        <taxon>Grewioideae</taxon>
        <taxon>Apeibeae</taxon>
        <taxon>Corchorus</taxon>
    </lineage>
</organism>
<reference evidence="2" key="1">
    <citation type="submission" date="2013-09" db="EMBL/GenBank/DDBJ databases">
        <title>Corchorus olitorius genome sequencing.</title>
        <authorList>
            <person name="Alam M."/>
            <person name="Haque M.S."/>
            <person name="Islam M.S."/>
            <person name="Emdad E.M."/>
            <person name="Islam M.M."/>
            <person name="Ahmed B."/>
            <person name="Halim A."/>
            <person name="Hossen Q.M.M."/>
            <person name="Hossain M.Z."/>
            <person name="Ahmed R."/>
            <person name="Khan M.M."/>
            <person name="Islam R."/>
            <person name="Rashid M.M."/>
            <person name="Khan S.A."/>
            <person name="Rahman M.S."/>
            <person name="Alam M."/>
            <person name="Yahiya A.S."/>
            <person name="Khan M.S."/>
            <person name="Azam M.S."/>
            <person name="Haque T."/>
            <person name="Lashkar M.Z.H."/>
            <person name="Akhand A.I."/>
            <person name="Morshed G."/>
            <person name="Roy S."/>
            <person name="Uddin K.S."/>
            <person name="Rabeya T."/>
            <person name="Hossain A.S."/>
            <person name="Chowdhury A."/>
            <person name="Snigdha A.R."/>
            <person name="Mortoza M.S."/>
            <person name="Matin S.A."/>
            <person name="Hoque S.M.E."/>
            <person name="Islam M.K."/>
            <person name="Roy D.K."/>
            <person name="Haider R."/>
            <person name="Moosa M.M."/>
            <person name="Elias S.M."/>
            <person name="Hasan A.M."/>
            <person name="Jahan S."/>
            <person name="Shafiuddin M."/>
            <person name="Mahmood N."/>
            <person name="Shommy N.S."/>
        </authorList>
    </citation>
    <scope>NUCLEOTIDE SEQUENCE [LARGE SCALE GENOMIC DNA]</scope>
    <source>
        <strain evidence="2">cv. O-4</strain>
    </source>
</reference>
<evidence type="ECO:0000313" key="2">
    <source>
        <dbReference type="Proteomes" id="UP000187203"/>
    </source>
</evidence>
<dbReference type="OrthoDB" id="293823at2759"/>
<name>A0A1R3GS91_9ROSI</name>
<comment type="caution">
    <text evidence="1">The sequence shown here is derived from an EMBL/GenBank/DDBJ whole genome shotgun (WGS) entry which is preliminary data.</text>
</comment>
<sequence>MLFCYKLDFFQANFTGLDYSLDHHNRGDDHQPWGIGHETSADHNNGMIDYMLNNPHHHHHQQQQQISSSSGFAPPQVLLLTNSALLMSCSLQSLVPNWP</sequence>